<comment type="caution">
    <text evidence="1">The sequence shown here is derived from an EMBL/GenBank/DDBJ whole genome shotgun (WGS) entry which is preliminary data.</text>
</comment>
<name>A0A2P6SIF4_ROSCH</name>
<accession>A0A2P6SIF4</accession>
<dbReference type="Proteomes" id="UP000238479">
    <property type="component" value="Chromosome 1"/>
</dbReference>
<dbReference type="AlphaFoldDB" id="A0A2P6SIF4"/>
<dbReference type="EMBL" id="PDCK01000039">
    <property type="protein sequence ID" value="PRQ58426.1"/>
    <property type="molecule type" value="Genomic_DNA"/>
</dbReference>
<organism evidence="1 2">
    <name type="scientific">Rosa chinensis</name>
    <name type="common">China rose</name>
    <dbReference type="NCBI Taxonomy" id="74649"/>
    <lineage>
        <taxon>Eukaryota</taxon>
        <taxon>Viridiplantae</taxon>
        <taxon>Streptophyta</taxon>
        <taxon>Embryophyta</taxon>
        <taxon>Tracheophyta</taxon>
        <taxon>Spermatophyta</taxon>
        <taxon>Magnoliopsida</taxon>
        <taxon>eudicotyledons</taxon>
        <taxon>Gunneridae</taxon>
        <taxon>Pentapetalae</taxon>
        <taxon>rosids</taxon>
        <taxon>fabids</taxon>
        <taxon>Rosales</taxon>
        <taxon>Rosaceae</taxon>
        <taxon>Rosoideae</taxon>
        <taxon>Rosoideae incertae sedis</taxon>
        <taxon>Rosa</taxon>
    </lineage>
</organism>
<reference evidence="1 2" key="1">
    <citation type="journal article" date="2018" name="Nat. Genet.">
        <title>The Rosa genome provides new insights in the design of modern roses.</title>
        <authorList>
            <person name="Bendahmane M."/>
        </authorList>
    </citation>
    <scope>NUCLEOTIDE SEQUENCE [LARGE SCALE GENOMIC DNA]</scope>
    <source>
        <strain evidence="2">cv. Old Blush</strain>
    </source>
</reference>
<dbReference type="Gramene" id="PRQ58426">
    <property type="protein sequence ID" value="PRQ58426"/>
    <property type="gene ID" value="RchiOBHm_Chr1g0359201"/>
</dbReference>
<protein>
    <submittedName>
        <fullName evidence="1">Uncharacterized protein</fullName>
    </submittedName>
</protein>
<gene>
    <name evidence="1" type="ORF">RchiOBHm_Chr1g0359201</name>
</gene>
<evidence type="ECO:0000313" key="2">
    <source>
        <dbReference type="Proteomes" id="UP000238479"/>
    </source>
</evidence>
<sequence length="49" mass="5330">MIQGSTSLSLFSGCNLAGVFLVFGWEGGDDVSCKMRNLAIRCMTRSVRD</sequence>
<proteinExistence type="predicted"/>
<keyword evidence="2" id="KW-1185">Reference proteome</keyword>
<evidence type="ECO:0000313" key="1">
    <source>
        <dbReference type="EMBL" id="PRQ58426.1"/>
    </source>
</evidence>